<evidence type="ECO:0000313" key="1">
    <source>
        <dbReference type="EMBL" id="RWR82173.1"/>
    </source>
</evidence>
<proteinExistence type="predicted"/>
<name>A0A3S3P3L2_9MAGN</name>
<keyword evidence="1" id="KW-0808">Transferase</keyword>
<protein>
    <submittedName>
        <fullName evidence="1">G-type lectin S-receptor-like serine/threonine-protein kinase LECRK2</fullName>
    </submittedName>
</protein>
<accession>A0A3S3P3L2</accession>
<reference evidence="1 2" key="1">
    <citation type="journal article" date="2019" name="Nat. Plants">
        <title>Stout camphor tree genome fills gaps in understanding of flowering plant genome evolution.</title>
        <authorList>
            <person name="Chaw S.M."/>
            <person name="Liu Y.C."/>
            <person name="Wu Y.W."/>
            <person name="Wang H.Y."/>
            <person name="Lin C.I."/>
            <person name="Wu C.S."/>
            <person name="Ke H.M."/>
            <person name="Chang L.Y."/>
            <person name="Hsu C.Y."/>
            <person name="Yang H.T."/>
            <person name="Sudianto E."/>
            <person name="Hsu M.H."/>
            <person name="Wu K.P."/>
            <person name="Wang L.N."/>
            <person name="Leebens-Mack J.H."/>
            <person name="Tsai I.J."/>
        </authorList>
    </citation>
    <scope>NUCLEOTIDE SEQUENCE [LARGE SCALE GENOMIC DNA]</scope>
    <source>
        <strain evidence="2">cv. Chaw 1501</strain>
        <tissue evidence="1">Young leaves</tissue>
    </source>
</reference>
<gene>
    <name evidence="1" type="ORF">CKAN_01088500</name>
</gene>
<dbReference type="Proteomes" id="UP000283530">
    <property type="component" value="Unassembled WGS sequence"/>
</dbReference>
<keyword evidence="1" id="KW-0675">Receptor</keyword>
<dbReference type="STRING" id="337451.A0A3S3P3L2"/>
<dbReference type="GO" id="GO:0030246">
    <property type="term" value="F:carbohydrate binding"/>
    <property type="evidence" value="ECO:0007669"/>
    <property type="project" value="UniProtKB-KW"/>
</dbReference>
<dbReference type="EMBL" id="QPKB01000004">
    <property type="protein sequence ID" value="RWR82173.1"/>
    <property type="molecule type" value="Genomic_DNA"/>
</dbReference>
<keyword evidence="2" id="KW-1185">Reference proteome</keyword>
<dbReference type="GO" id="GO:0016301">
    <property type="term" value="F:kinase activity"/>
    <property type="evidence" value="ECO:0007669"/>
    <property type="project" value="UniProtKB-KW"/>
</dbReference>
<sequence length="122" mass="13257">MWKGLHVGSMLDVDIVVEFSPTRHGPTRENSSRLLTLILFQSSPQPLMAAVFHSILLFSSLFSIATAHSRRNIALNSSLSPTTNPTSWLSSSGHFAFGFYPQGIGYAVGVWLVGPSGKRVIV</sequence>
<dbReference type="AlphaFoldDB" id="A0A3S3P3L2"/>
<evidence type="ECO:0000313" key="2">
    <source>
        <dbReference type="Proteomes" id="UP000283530"/>
    </source>
</evidence>
<keyword evidence="1" id="KW-0430">Lectin</keyword>
<keyword evidence="1" id="KW-0418">Kinase</keyword>
<comment type="caution">
    <text evidence="1">The sequence shown here is derived from an EMBL/GenBank/DDBJ whole genome shotgun (WGS) entry which is preliminary data.</text>
</comment>
<organism evidence="1 2">
    <name type="scientific">Cinnamomum micranthum f. kanehirae</name>
    <dbReference type="NCBI Taxonomy" id="337451"/>
    <lineage>
        <taxon>Eukaryota</taxon>
        <taxon>Viridiplantae</taxon>
        <taxon>Streptophyta</taxon>
        <taxon>Embryophyta</taxon>
        <taxon>Tracheophyta</taxon>
        <taxon>Spermatophyta</taxon>
        <taxon>Magnoliopsida</taxon>
        <taxon>Magnoliidae</taxon>
        <taxon>Laurales</taxon>
        <taxon>Lauraceae</taxon>
        <taxon>Cinnamomum</taxon>
    </lineage>
</organism>